<organism evidence="2 3">
    <name type="scientific">Promicromonospora citrea</name>
    <dbReference type="NCBI Taxonomy" id="43677"/>
    <lineage>
        <taxon>Bacteria</taxon>
        <taxon>Bacillati</taxon>
        <taxon>Actinomycetota</taxon>
        <taxon>Actinomycetes</taxon>
        <taxon>Micrococcales</taxon>
        <taxon>Promicromonosporaceae</taxon>
        <taxon>Promicromonospora</taxon>
    </lineage>
</organism>
<feature type="transmembrane region" description="Helical" evidence="1">
    <location>
        <begin position="204"/>
        <end position="227"/>
    </location>
</feature>
<dbReference type="RefSeq" id="WP_189086868.1">
    <property type="nucleotide sequence ID" value="NZ_BMPT01000001.1"/>
</dbReference>
<comment type="caution">
    <text evidence="2">The sequence shown here is derived from an EMBL/GenBank/DDBJ whole genome shotgun (WGS) entry which is preliminary data.</text>
</comment>
<protein>
    <submittedName>
        <fullName evidence="2">Uncharacterized protein</fullName>
    </submittedName>
</protein>
<dbReference type="EMBL" id="BMPT01000001">
    <property type="protein sequence ID" value="GGM11173.1"/>
    <property type="molecule type" value="Genomic_DNA"/>
</dbReference>
<accession>A0A8H9L386</accession>
<keyword evidence="1" id="KW-0812">Transmembrane</keyword>
<gene>
    <name evidence="2" type="ORF">GCM10010102_03740</name>
</gene>
<dbReference type="AlphaFoldDB" id="A0A8H9L386"/>
<keyword evidence="1" id="KW-0472">Membrane</keyword>
<keyword evidence="1" id="KW-1133">Transmembrane helix</keyword>
<dbReference type="Proteomes" id="UP000655589">
    <property type="component" value="Unassembled WGS sequence"/>
</dbReference>
<feature type="transmembrane region" description="Helical" evidence="1">
    <location>
        <begin position="151"/>
        <end position="168"/>
    </location>
</feature>
<feature type="transmembrane region" description="Helical" evidence="1">
    <location>
        <begin position="12"/>
        <end position="31"/>
    </location>
</feature>
<keyword evidence="3" id="KW-1185">Reference proteome</keyword>
<reference evidence="2" key="1">
    <citation type="journal article" date="2014" name="Int. J. Syst. Evol. Microbiol.">
        <title>Complete genome sequence of Corynebacterium casei LMG S-19264T (=DSM 44701T), isolated from a smear-ripened cheese.</title>
        <authorList>
            <consortium name="US DOE Joint Genome Institute (JGI-PGF)"/>
            <person name="Walter F."/>
            <person name="Albersmeier A."/>
            <person name="Kalinowski J."/>
            <person name="Ruckert C."/>
        </authorList>
    </citation>
    <scope>NUCLEOTIDE SEQUENCE</scope>
    <source>
        <strain evidence="2">JCM 3051</strain>
    </source>
</reference>
<evidence type="ECO:0000313" key="2">
    <source>
        <dbReference type="EMBL" id="GGM11173.1"/>
    </source>
</evidence>
<evidence type="ECO:0000256" key="1">
    <source>
        <dbReference type="SAM" id="Phobius"/>
    </source>
</evidence>
<name>A0A8H9L386_9MICO</name>
<feature type="transmembrane region" description="Helical" evidence="1">
    <location>
        <begin position="61"/>
        <end position="80"/>
    </location>
</feature>
<sequence length="298" mass="30006">MGDDEHRISAWWVVPLSALAWWGGGFLPWIAQVSYEVTGLADGVPAGAAGFLPLPVTGDDALTAVVVMALLGGVVAGALARLPASRGAGAAAAVGGTLLAMAGAGGATWWLAARGGLPHEGAPVWMLVVTGVAGLAGLGLGLLAGLGPAPLRGVALALPVVLLDGWLWGFVPGHPVTPHSTWWIFAVGLGVALGLAVDSRPIELLGWLPTAGAVWVMQATGAALVAVQENLWPGSPLTEQPLGAVRVVWGEIAPAAITPEGHQLGAWVVALLLGAAVAALRLSREAADEEGELSEAWA</sequence>
<evidence type="ECO:0000313" key="3">
    <source>
        <dbReference type="Proteomes" id="UP000655589"/>
    </source>
</evidence>
<feature type="transmembrane region" description="Helical" evidence="1">
    <location>
        <begin position="180"/>
        <end position="197"/>
    </location>
</feature>
<proteinExistence type="predicted"/>
<feature type="transmembrane region" description="Helical" evidence="1">
    <location>
        <begin position="264"/>
        <end position="282"/>
    </location>
</feature>
<feature type="transmembrane region" description="Helical" evidence="1">
    <location>
        <begin position="92"/>
        <end position="112"/>
    </location>
</feature>
<reference evidence="2" key="2">
    <citation type="submission" date="2020-09" db="EMBL/GenBank/DDBJ databases">
        <authorList>
            <person name="Sun Q."/>
            <person name="Ohkuma M."/>
        </authorList>
    </citation>
    <scope>NUCLEOTIDE SEQUENCE</scope>
    <source>
        <strain evidence="2">JCM 3051</strain>
    </source>
</reference>
<feature type="transmembrane region" description="Helical" evidence="1">
    <location>
        <begin position="124"/>
        <end position="144"/>
    </location>
</feature>